<dbReference type="AlphaFoldDB" id="A0AAI9EEB8"/>
<feature type="region of interest" description="Disordered" evidence="1">
    <location>
        <begin position="185"/>
        <end position="384"/>
    </location>
</feature>
<evidence type="ECO:0000313" key="2">
    <source>
        <dbReference type="EMBL" id="CAK4033292.1"/>
    </source>
</evidence>
<gene>
    <name evidence="2" type="ORF">LECACI_7A008450</name>
</gene>
<reference evidence="2" key="1">
    <citation type="submission" date="2023-11" db="EMBL/GenBank/DDBJ databases">
        <authorList>
            <person name="Alioto T."/>
            <person name="Alioto T."/>
            <person name="Gomez Garrido J."/>
        </authorList>
    </citation>
    <scope>NUCLEOTIDE SEQUENCE</scope>
</reference>
<protein>
    <submittedName>
        <fullName evidence="2">Uncharacterized protein</fullName>
    </submittedName>
</protein>
<proteinExistence type="predicted"/>
<sequence length="384" mass="40888">MASKSQQKRQSDNPNAQGSPKAQNVVDEREVRQESSKAARQAQLAKKKAKELRDAAAAAGDPEERQKLLEQAIDKEIEAESFGKTAKYLRSGTFQGMVMGTGIGVTPGLTLGVLTGTLVGGLTSLITGGLGAGIGALTGWIHGPFFNVGAMAGKGIQRITGNLPGWVATEKQKRTLEKMLGQIKEEDMPDDDELEMMGSDDGSDMVNDWGKKASATAGSYVPSWAKSKQDGDSKSGTPSKQSQQCAQKTDAQPASQQFPATQKAGDDVRQHLDKPQAQSHHPAGAKPSGPSRQETSAHETGKENVPPTNGRQVTSSDKPQSGQNSATQKLPETATKPTSSGAARSQQRKKPRKLETRSTPQILESTSGRPAGEGRRPRKLERRS</sequence>
<feature type="compositionally biased region" description="Polar residues" evidence="1">
    <location>
        <begin position="306"/>
        <end position="345"/>
    </location>
</feature>
<keyword evidence="3" id="KW-1185">Reference proteome</keyword>
<dbReference type="Proteomes" id="UP001296104">
    <property type="component" value="Unassembled WGS sequence"/>
</dbReference>
<feature type="compositionally biased region" description="Polar residues" evidence="1">
    <location>
        <begin position="357"/>
        <end position="368"/>
    </location>
</feature>
<evidence type="ECO:0000313" key="3">
    <source>
        <dbReference type="Proteomes" id="UP001296104"/>
    </source>
</evidence>
<dbReference type="EMBL" id="CAVMBE010000083">
    <property type="protein sequence ID" value="CAK4033292.1"/>
    <property type="molecule type" value="Genomic_DNA"/>
</dbReference>
<feature type="compositionally biased region" description="Polar residues" evidence="1">
    <location>
        <begin position="234"/>
        <end position="260"/>
    </location>
</feature>
<feature type="compositionally biased region" description="Basic and acidic residues" evidence="1">
    <location>
        <begin position="264"/>
        <end position="274"/>
    </location>
</feature>
<comment type="caution">
    <text evidence="2">The sequence shown here is derived from an EMBL/GenBank/DDBJ whole genome shotgun (WGS) entry which is preliminary data.</text>
</comment>
<evidence type="ECO:0000256" key="1">
    <source>
        <dbReference type="SAM" id="MobiDB-lite"/>
    </source>
</evidence>
<organism evidence="2 3">
    <name type="scientific">Lecanosticta acicola</name>
    <dbReference type="NCBI Taxonomy" id="111012"/>
    <lineage>
        <taxon>Eukaryota</taxon>
        <taxon>Fungi</taxon>
        <taxon>Dikarya</taxon>
        <taxon>Ascomycota</taxon>
        <taxon>Pezizomycotina</taxon>
        <taxon>Dothideomycetes</taxon>
        <taxon>Dothideomycetidae</taxon>
        <taxon>Mycosphaerellales</taxon>
        <taxon>Mycosphaerellaceae</taxon>
        <taxon>Lecanosticta</taxon>
    </lineage>
</organism>
<feature type="compositionally biased region" description="Polar residues" evidence="1">
    <location>
        <begin position="12"/>
        <end position="22"/>
    </location>
</feature>
<feature type="region of interest" description="Disordered" evidence="1">
    <location>
        <begin position="1"/>
        <end position="65"/>
    </location>
</feature>
<feature type="compositionally biased region" description="Basic and acidic residues" evidence="1">
    <location>
        <begin position="26"/>
        <end position="37"/>
    </location>
</feature>
<name>A0AAI9EEB8_9PEZI</name>
<accession>A0AAI9EEB8</accession>